<dbReference type="InterPro" id="IPR002502">
    <property type="entry name" value="Amidase_domain"/>
</dbReference>
<dbReference type="InterPro" id="IPR051206">
    <property type="entry name" value="NAMLAA_amidase_2"/>
</dbReference>
<evidence type="ECO:0000256" key="3">
    <source>
        <dbReference type="ARBA" id="ARBA00004496"/>
    </source>
</evidence>
<name>A0A2Z4XX52_9GAMM</name>
<dbReference type="EMBL" id="CP021781">
    <property type="protein sequence ID" value="AXA33296.1"/>
    <property type="molecule type" value="Genomic_DNA"/>
</dbReference>
<reference evidence="15 17" key="2">
    <citation type="submission" date="2019-08" db="EMBL/GenBank/DDBJ databases">
        <title>Complete genome sequences of Francisella adeliensis (FSC1325 and FSC1326).</title>
        <authorList>
            <person name="Ohrman C."/>
            <person name="Uneklint I."/>
            <person name="Vallesi A."/>
            <person name="Karlsson L."/>
            <person name="Sjodin A."/>
        </authorList>
    </citation>
    <scope>NUCLEOTIDE SEQUENCE [LARGE SCALE GENOMIC DNA]</scope>
    <source>
        <strain evidence="15 17">FSC1325</strain>
    </source>
</reference>
<evidence type="ECO:0000256" key="11">
    <source>
        <dbReference type="ARBA" id="ARBA00039257"/>
    </source>
</evidence>
<evidence type="ECO:0000313" key="15">
    <source>
        <dbReference type="EMBL" id="QIW11525.1"/>
    </source>
</evidence>
<dbReference type="KEGG" id="fad:CDH04_02185"/>
<evidence type="ECO:0000256" key="2">
    <source>
        <dbReference type="ARBA" id="ARBA00001947"/>
    </source>
</evidence>
<dbReference type="NCBIfam" id="NF008758">
    <property type="entry name" value="PRK11789.1"/>
    <property type="match status" value="1"/>
</dbReference>
<feature type="domain" description="N-acetylmuramoyl-L-alanine amidase" evidence="13">
    <location>
        <begin position="15"/>
        <end position="164"/>
    </location>
</feature>
<gene>
    <name evidence="15" type="primary">ampD</name>
    <name evidence="14" type="ORF">CDH04_02185</name>
    <name evidence="15" type="ORF">FZC43_02190</name>
</gene>
<dbReference type="EMBL" id="CP043424">
    <property type="protein sequence ID" value="QIW11525.1"/>
    <property type="molecule type" value="Genomic_DNA"/>
</dbReference>
<dbReference type="SMART" id="SM00644">
    <property type="entry name" value="Ami_2"/>
    <property type="match status" value="1"/>
</dbReference>
<evidence type="ECO:0000259" key="13">
    <source>
        <dbReference type="SMART" id="SM00644"/>
    </source>
</evidence>
<dbReference type="CDD" id="cd06583">
    <property type="entry name" value="PGRP"/>
    <property type="match status" value="1"/>
</dbReference>
<keyword evidence="7" id="KW-0479">Metal-binding</keyword>
<dbReference type="GO" id="GO:0008745">
    <property type="term" value="F:N-acetylmuramoyl-L-alanine amidase activity"/>
    <property type="evidence" value="ECO:0007669"/>
    <property type="project" value="UniProtKB-EC"/>
</dbReference>
<organism evidence="14 16">
    <name type="scientific">Francisella adeliensis</name>
    <dbReference type="NCBI Taxonomy" id="2007306"/>
    <lineage>
        <taxon>Bacteria</taxon>
        <taxon>Pseudomonadati</taxon>
        <taxon>Pseudomonadota</taxon>
        <taxon>Gammaproteobacteria</taxon>
        <taxon>Thiotrichales</taxon>
        <taxon>Francisellaceae</taxon>
        <taxon>Francisella</taxon>
    </lineage>
</organism>
<comment type="similarity">
    <text evidence="4">Belongs to the N-acetylmuramoyl-L-alanine amidase 2 family.</text>
</comment>
<sequence>MFKDGWYQKAKHIKSCNHNSRPTESGIDLVVIHCISLPEGDYENDNVEQFFQNRLDISIDDSLESLENVRVSAHFYIKRNGEVVQFVSVDDRAWHAGVSEYHSRQGCNDFSVGIEMQGTDKDFYQSEQYRSLNILLLDMKKNYPSIKNITGHEDIAPGRKTDPGVGFNWDRVNF</sequence>
<evidence type="ECO:0000256" key="7">
    <source>
        <dbReference type="ARBA" id="ARBA00022723"/>
    </source>
</evidence>
<dbReference type="Proteomes" id="UP000681131">
    <property type="component" value="Chromosome"/>
</dbReference>
<dbReference type="GO" id="GO:0009254">
    <property type="term" value="P:peptidoglycan turnover"/>
    <property type="evidence" value="ECO:0007669"/>
    <property type="project" value="TreeGrafter"/>
</dbReference>
<accession>A0A2Z4XX52</accession>
<dbReference type="InterPro" id="IPR036505">
    <property type="entry name" value="Amidase/PGRP_sf"/>
</dbReference>
<keyword evidence="10" id="KW-0961">Cell wall biogenesis/degradation</keyword>
<dbReference type="GO" id="GO:0005737">
    <property type="term" value="C:cytoplasm"/>
    <property type="evidence" value="ECO:0007669"/>
    <property type="project" value="UniProtKB-SubCell"/>
</dbReference>
<proteinExistence type="inferred from homology"/>
<evidence type="ECO:0000256" key="12">
    <source>
        <dbReference type="ARBA" id="ARBA00042615"/>
    </source>
</evidence>
<comment type="subcellular location">
    <subcellularLocation>
        <location evidence="3">Cytoplasm</location>
    </subcellularLocation>
</comment>
<dbReference type="Gene3D" id="3.40.80.10">
    <property type="entry name" value="Peptidoglycan recognition protein-like"/>
    <property type="match status" value="1"/>
</dbReference>
<keyword evidence="8 15" id="KW-0378">Hydrolase</keyword>
<dbReference type="EC" id="3.5.1.28" evidence="5"/>
<protein>
    <recommendedName>
        <fullName evidence="11">1,6-anhydro-N-acetylmuramyl-L-alanine amidase AmpD</fullName>
        <ecNumber evidence="5">3.5.1.28</ecNumber>
    </recommendedName>
    <alternativeName>
        <fullName evidence="12">N-acetylmuramoyl-L-alanine amidase</fullName>
    </alternativeName>
</protein>
<dbReference type="GO" id="GO:0009253">
    <property type="term" value="P:peptidoglycan catabolic process"/>
    <property type="evidence" value="ECO:0007669"/>
    <property type="project" value="InterPro"/>
</dbReference>
<evidence type="ECO:0000256" key="4">
    <source>
        <dbReference type="ARBA" id="ARBA00007553"/>
    </source>
</evidence>
<dbReference type="GO" id="GO:0046872">
    <property type="term" value="F:metal ion binding"/>
    <property type="evidence" value="ECO:0007669"/>
    <property type="project" value="UniProtKB-KW"/>
</dbReference>
<dbReference type="PANTHER" id="PTHR30417:SF4">
    <property type="entry name" value="1,6-ANHYDRO-N-ACETYLMURAMYL-L-ALANINE AMIDASE AMPD"/>
    <property type="match status" value="1"/>
</dbReference>
<evidence type="ECO:0000313" key="17">
    <source>
        <dbReference type="Proteomes" id="UP000681131"/>
    </source>
</evidence>
<dbReference type="AlphaFoldDB" id="A0A2Z4XX52"/>
<dbReference type="Pfam" id="PF01510">
    <property type="entry name" value="Amidase_2"/>
    <property type="match status" value="1"/>
</dbReference>
<comment type="catalytic activity">
    <reaction evidence="1">
        <text>Hydrolyzes the link between N-acetylmuramoyl residues and L-amino acid residues in certain cell-wall glycopeptides.</text>
        <dbReference type="EC" id="3.5.1.28"/>
    </reaction>
</comment>
<keyword evidence="9" id="KW-0862">Zinc</keyword>
<dbReference type="Proteomes" id="UP000251120">
    <property type="component" value="Chromosome"/>
</dbReference>
<comment type="cofactor">
    <cofactor evidence="2">
        <name>Zn(2+)</name>
        <dbReference type="ChEBI" id="CHEBI:29105"/>
    </cofactor>
</comment>
<evidence type="ECO:0000313" key="16">
    <source>
        <dbReference type="Proteomes" id="UP000251120"/>
    </source>
</evidence>
<dbReference type="OrthoDB" id="9794842at2"/>
<dbReference type="PANTHER" id="PTHR30417">
    <property type="entry name" value="N-ACETYLMURAMOYL-L-ALANINE AMIDASE AMID"/>
    <property type="match status" value="1"/>
</dbReference>
<dbReference type="SUPFAM" id="SSF55846">
    <property type="entry name" value="N-acetylmuramoyl-L-alanine amidase-like"/>
    <property type="match status" value="1"/>
</dbReference>
<dbReference type="GO" id="GO:0071555">
    <property type="term" value="P:cell wall organization"/>
    <property type="evidence" value="ECO:0007669"/>
    <property type="project" value="UniProtKB-KW"/>
</dbReference>
<evidence type="ECO:0000313" key="14">
    <source>
        <dbReference type="EMBL" id="AXA33296.1"/>
    </source>
</evidence>
<evidence type="ECO:0000256" key="6">
    <source>
        <dbReference type="ARBA" id="ARBA00022490"/>
    </source>
</evidence>
<evidence type="ECO:0000256" key="8">
    <source>
        <dbReference type="ARBA" id="ARBA00022801"/>
    </source>
</evidence>
<evidence type="ECO:0000256" key="5">
    <source>
        <dbReference type="ARBA" id="ARBA00011901"/>
    </source>
</evidence>
<dbReference type="RefSeq" id="WP_112869469.1">
    <property type="nucleotide sequence ID" value="NZ_CP021781.1"/>
</dbReference>
<evidence type="ECO:0000256" key="9">
    <source>
        <dbReference type="ARBA" id="ARBA00022833"/>
    </source>
</evidence>
<evidence type="ECO:0000256" key="10">
    <source>
        <dbReference type="ARBA" id="ARBA00023316"/>
    </source>
</evidence>
<evidence type="ECO:0000256" key="1">
    <source>
        <dbReference type="ARBA" id="ARBA00001561"/>
    </source>
</evidence>
<reference evidence="14 16" key="1">
    <citation type="submission" date="2017-06" db="EMBL/GenBank/DDBJ databases">
        <title>Complete genome of Francisella adeliensis.</title>
        <authorList>
            <person name="Vallesi A."/>
            <person name="Sjodin A."/>
        </authorList>
    </citation>
    <scope>NUCLEOTIDE SEQUENCE [LARGE SCALE GENOMIC DNA]</scope>
    <source>
        <strain evidence="14 16">FDC440</strain>
    </source>
</reference>
<keyword evidence="17" id="KW-1185">Reference proteome</keyword>
<keyword evidence="6" id="KW-0963">Cytoplasm</keyword>